<dbReference type="InterPro" id="IPR011249">
    <property type="entry name" value="Metalloenz_LuxS/M16"/>
</dbReference>
<evidence type="ECO:0000313" key="8">
    <source>
        <dbReference type="Proteomes" id="UP001427805"/>
    </source>
</evidence>
<dbReference type="Gene3D" id="3.30.830.10">
    <property type="entry name" value="Metalloenzyme, LuxS/M16 peptidase-like"/>
    <property type="match status" value="4"/>
</dbReference>
<comment type="similarity">
    <text evidence="1">Belongs to the peptidase M16 family.</text>
</comment>
<dbReference type="RefSeq" id="WP_346246264.1">
    <property type="nucleotide sequence ID" value="NZ_JBDIZK010000004.1"/>
</dbReference>
<dbReference type="InterPro" id="IPR007863">
    <property type="entry name" value="Peptidase_M16_C"/>
</dbReference>
<keyword evidence="2" id="KW-0645">Protease</keyword>
<dbReference type="EMBL" id="JBDIZK010000004">
    <property type="protein sequence ID" value="MEN3747271.1"/>
    <property type="molecule type" value="Genomic_DNA"/>
</dbReference>
<gene>
    <name evidence="7" type="ORF">TPR58_08825</name>
</gene>
<keyword evidence="2" id="KW-0482">Metalloprotease</keyword>
<feature type="compositionally biased region" description="Low complexity" evidence="3">
    <location>
        <begin position="487"/>
        <end position="498"/>
    </location>
</feature>
<dbReference type="Pfam" id="PF00675">
    <property type="entry name" value="Peptidase_M16"/>
    <property type="match status" value="2"/>
</dbReference>
<feature type="region of interest" description="Disordered" evidence="3">
    <location>
        <begin position="487"/>
        <end position="506"/>
    </location>
</feature>
<feature type="signal peptide" evidence="4">
    <location>
        <begin position="1"/>
        <end position="24"/>
    </location>
</feature>
<feature type="domain" description="Peptidase M16 C-terminal" evidence="6">
    <location>
        <begin position="691"/>
        <end position="868"/>
    </location>
</feature>
<feature type="domain" description="Peptidase M16 N-terminal" evidence="5">
    <location>
        <begin position="543"/>
        <end position="676"/>
    </location>
</feature>
<organism evidence="7 8">
    <name type="scientific">Sphingomonas rustica</name>
    <dbReference type="NCBI Taxonomy" id="3103142"/>
    <lineage>
        <taxon>Bacteria</taxon>
        <taxon>Pseudomonadati</taxon>
        <taxon>Pseudomonadota</taxon>
        <taxon>Alphaproteobacteria</taxon>
        <taxon>Sphingomonadales</taxon>
        <taxon>Sphingomonadaceae</taxon>
        <taxon>Sphingomonas</taxon>
    </lineage>
</organism>
<dbReference type="InterPro" id="IPR050361">
    <property type="entry name" value="MPP/UQCRC_Complex"/>
</dbReference>
<keyword evidence="2" id="KW-0378">Hydrolase</keyword>
<feature type="domain" description="Peptidase M16 C-terminal" evidence="6">
    <location>
        <begin position="221"/>
        <end position="394"/>
    </location>
</feature>
<reference evidence="7 8" key="1">
    <citation type="submission" date="2024-05" db="EMBL/GenBank/DDBJ databases">
        <title>Sphingomonas sp. HF-S3 16S ribosomal RNA gene Genome sequencing and assembly.</title>
        <authorList>
            <person name="Lee H."/>
        </authorList>
    </citation>
    <scope>NUCLEOTIDE SEQUENCE [LARGE SCALE GENOMIC DNA]</scope>
    <source>
        <strain evidence="7 8">HF-S3</strain>
    </source>
</reference>
<dbReference type="Proteomes" id="UP001427805">
    <property type="component" value="Unassembled WGS sequence"/>
</dbReference>
<dbReference type="PANTHER" id="PTHR11851">
    <property type="entry name" value="METALLOPROTEASE"/>
    <property type="match status" value="1"/>
</dbReference>
<evidence type="ECO:0000259" key="6">
    <source>
        <dbReference type="Pfam" id="PF05193"/>
    </source>
</evidence>
<comment type="caution">
    <text evidence="7">The sequence shown here is derived from an EMBL/GenBank/DDBJ whole genome shotgun (WGS) entry which is preliminary data.</text>
</comment>
<dbReference type="InterPro" id="IPR011765">
    <property type="entry name" value="Pept_M16_N"/>
</dbReference>
<evidence type="ECO:0000256" key="1">
    <source>
        <dbReference type="ARBA" id="ARBA00007261"/>
    </source>
</evidence>
<evidence type="ECO:0000313" key="7">
    <source>
        <dbReference type="EMBL" id="MEN3747271.1"/>
    </source>
</evidence>
<accession>A0ABV0B8Q0</accession>
<feature type="chain" id="PRO_5045492277" evidence="4">
    <location>
        <begin position="25"/>
        <end position="970"/>
    </location>
</feature>
<keyword evidence="4" id="KW-0732">Signal</keyword>
<keyword evidence="8" id="KW-1185">Reference proteome</keyword>
<name>A0ABV0B8Q0_9SPHN</name>
<dbReference type="SUPFAM" id="SSF63411">
    <property type="entry name" value="LuxS/MPP-like metallohydrolase"/>
    <property type="match status" value="4"/>
</dbReference>
<dbReference type="PANTHER" id="PTHR11851:SF49">
    <property type="entry name" value="MITOCHONDRIAL-PROCESSING PEPTIDASE SUBUNIT ALPHA"/>
    <property type="match status" value="1"/>
</dbReference>
<evidence type="ECO:0000256" key="2">
    <source>
        <dbReference type="ARBA" id="ARBA00023049"/>
    </source>
</evidence>
<feature type="domain" description="Peptidase M16 N-terminal" evidence="5">
    <location>
        <begin position="63"/>
        <end position="180"/>
    </location>
</feature>
<evidence type="ECO:0000256" key="3">
    <source>
        <dbReference type="SAM" id="MobiDB-lite"/>
    </source>
</evidence>
<evidence type="ECO:0000256" key="4">
    <source>
        <dbReference type="SAM" id="SignalP"/>
    </source>
</evidence>
<evidence type="ECO:0000259" key="5">
    <source>
        <dbReference type="Pfam" id="PF00675"/>
    </source>
</evidence>
<protein>
    <submittedName>
        <fullName evidence="7">Pitrilysin family protein</fullName>
    </submittedName>
</protein>
<dbReference type="Pfam" id="PF05193">
    <property type="entry name" value="Peptidase_M16_C"/>
    <property type="match status" value="2"/>
</dbReference>
<sequence length="970" mass="102991">MKSFLTYCGAASCALAVGASPALAQQASAARAAAPAAKPAPVSEIAKAIDIPYEEFKLQNGLRVIVHTDRKAPVVAVSVWYDVGSKHEPKGKTGFAHLFEHLMFNGSENAPGDFFKPLRDVGATDFNGTTHFDRTNYFETVPAPALERALYLESDRMGYLLGAIDQGVLDEQRGVVQNEKRQGDNQPYGLAFYSLLKGVFPADQPYSHSPIGSMADLDAASLEDVKNWFRSHYGPNNSVLVLAGDIDAKTARPLVEKYFGRIAAGPEGHLPRITVQPLAAAKAEVMKDRVATTRIYRAWPMPGLNDPDSVPLDVFGGVLGGLSSSRLDNALVRKEKLAVSVSASSMAFSQGGVFLMVVDVAPGVDPAVAGRRADEIMADLLKNGPTADEVTRVATNSISGRLSGLESVGGFGGKAVTLASGALYSDDPAFYKKQLQRLATVTPAQVRDAGTRWLAKPAYSLTIEPGAREGYEEAKAPVATAAAATPAAAGAAQTTPVARSEEPMNTRAEKMPEVGTIGDLDFPKIERARLSNGIELVYAQRTAVPITQVVMSFDAGQVADPADKLGLQSLALSVMDEGTTSLDSIQIAEAKERLGARISTGNSADRTYVSLFAPSPNLGGSLDLLADVVQRPAFAPAEIERVRGQLLAGIQQELASPQGMAQRKVPAVLYGNSPYAKLAAGSGDPAAVKTLTRADLAGFHQAWIRPDKAKVFIVSDRPLAEVRSALEARFGKWAGTGTPGVKAFDAAPVQSAPKIVLLDRPQSPQSIIVGGQITSLPPTGDLLNALTANEVLGSGFLSRINMNLREDKHWSYGVRGGFNRLEHAVPYVISAPVQADKTGASIQELRKDVREFLTSKGITQVEFDRTINGETRELPGTFETSTAVLGAMQSNDLYKRPDDYYDTIAARYRAMKIADLDSAARGALDPDKFVWVVVGDAAVVKPQLESLGLPIEVVPAATPAPAAAAKPAAK</sequence>
<proteinExistence type="inferred from homology"/>